<proteinExistence type="inferred from homology"/>
<dbReference type="PANTHER" id="PTHR11547:SF23">
    <property type="entry name" value="CREATINE KINASE B-TYPE"/>
    <property type="match status" value="1"/>
</dbReference>
<dbReference type="PROSITE" id="PS00112">
    <property type="entry name" value="PHOSPHAGEN_KINASE"/>
    <property type="match status" value="1"/>
</dbReference>
<reference evidence="14" key="2">
    <citation type="submission" date="2025-09" db="UniProtKB">
        <authorList>
            <consortium name="Ensembl"/>
        </authorList>
    </citation>
    <scope>IDENTIFICATION</scope>
</reference>
<evidence type="ECO:0000256" key="5">
    <source>
        <dbReference type="ARBA" id="ARBA00022777"/>
    </source>
</evidence>
<evidence type="ECO:0000259" key="13">
    <source>
        <dbReference type="PROSITE" id="PS51510"/>
    </source>
</evidence>
<dbReference type="GO" id="GO:0046314">
    <property type="term" value="P:phosphocreatine biosynthetic process"/>
    <property type="evidence" value="ECO:0007669"/>
    <property type="project" value="InterPro"/>
</dbReference>
<dbReference type="FunFam" id="3.30.590.10:FF:000026">
    <property type="entry name" value="Creatine kinase B-type"/>
    <property type="match status" value="1"/>
</dbReference>
<keyword evidence="5 9" id="KW-0418">Kinase</keyword>
<dbReference type="Ensembl" id="ENSOSIT00000022929.1">
    <property type="protein sequence ID" value="ENSOSIP00000021718.1"/>
    <property type="gene ID" value="ENSOSIG00000011460.1"/>
</dbReference>
<dbReference type="InterPro" id="IPR014746">
    <property type="entry name" value="Gln_synth/guanido_kin_cat_dom"/>
</dbReference>
<evidence type="ECO:0000256" key="2">
    <source>
        <dbReference type="ARBA" id="ARBA00012231"/>
    </source>
</evidence>
<dbReference type="InterPro" id="IPR022414">
    <property type="entry name" value="ATP-guanido_PTrfase_cat"/>
</dbReference>
<dbReference type="Gene3D" id="3.30.590.10">
    <property type="entry name" value="Glutamine synthetase/guanido kinase, catalytic domain"/>
    <property type="match status" value="1"/>
</dbReference>
<evidence type="ECO:0000256" key="4">
    <source>
        <dbReference type="ARBA" id="ARBA00022741"/>
    </source>
</evidence>
<gene>
    <name evidence="14" type="primary">CKB</name>
</gene>
<dbReference type="InterPro" id="IPR000749">
    <property type="entry name" value="ATP-guanido_PTrfase"/>
</dbReference>
<evidence type="ECO:0000313" key="15">
    <source>
        <dbReference type="Proteomes" id="UP000694383"/>
    </source>
</evidence>
<feature type="binding site" evidence="9">
    <location>
        <begin position="128"/>
        <end position="132"/>
    </location>
    <ligand>
        <name>ATP</name>
        <dbReference type="ChEBI" id="CHEBI:30616"/>
    </ligand>
</feature>
<evidence type="ECO:0000256" key="11">
    <source>
        <dbReference type="SAM" id="MobiDB-lite"/>
    </source>
</evidence>
<comment type="catalytic activity">
    <reaction evidence="7">
        <text>creatine + ATP = N-phosphocreatine + ADP + H(+)</text>
        <dbReference type="Rhea" id="RHEA:17157"/>
        <dbReference type="ChEBI" id="CHEBI:15378"/>
        <dbReference type="ChEBI" id="CHEBI:30616"/>
        <dbReference type="ChEBI" id="CHEBI:57947"/>
        <dbReference type="ChEBI" id="CHEBI:58092"/>
        <dbReference type="ChEBI" id="CHEBI:456216"/>
        <dbReference type="EC" id="2.7.3.2"/>
    </reaction>
    <physiologicalReaction direction="left-to-right" evidence="7">
        <dbReference type="Rhea" id="RHEA:17158"/>
    </physiologicalReaction>
</comment>
<evidence type="ECO:0000256" key="9">
    <source>
        <dbReference type="PROSITE-ProRule" id="PRU00843"/>
    </source>
</evidence>
<dbReference type="Proteomes" id="UP000694383">
    <property type="component" value="Unplaced"/>
</dbReference>
<evidence type="ECO:0000256" key="7">
    <source>
        <dbReference type="ARBA" id="ARBA00048857"/>
    </source>
</evidence>
<dbReference type="InterPro" id="IPR022413">
    <property type="entry name" value="ATP-guanido_PTrfase_N"/>
</dbReference>
<name>A0A8C7Y4P7_9TELE</name>
<dbReference type="Pfam" id="PF02807">
    <property type="entry name" value="ATP-gua_PtransN"/>
    <property type="match status" value="1"/>
</dbReference>
<evidence type="ECO:0000256" key="10">
    <source>
        <dbReference type="RuleBase" id="RU000505"/>
    </source>
</evidence>
<dbReference type="PANTHER" id="PTHR11547">
    <property type="entry name" value="ARGININE OR CREATINE KINASE"/>
    <property type="match status" value="1"/>
</dbReference>
<dbReference type="GO" id="GO:0005615">
    <property type="term" value="C:extracellular space"/>
    <property type="evidence" value="ECO:0007669"/>
    <property type="project" value="TreeGrafter"/>
</dbReference>
<evidence type="ECO:0000256" key="3">
    <source>
        <dbReference type="ARBA" id="ARBA00022679"/>
    </source>
</evidence>
<dbReference type="AlphaFoldDB" id="A0A8C7Y4P7"/>
<feature type="region of interest" description="Disordered" evidence="11">
    <location>
        <begin position="96"/>
        <end position="122"/>
    </location>
</feature>
<dbReference type="GeneTree" id="ENSGT00950000182772"/>
<keyword evidence="4 9" id="KW-0547">Nucleotide-binding</keyword>
<evidence type="ECO:0000313" key="14">
    <source>
        <dbReference type="Ensembl" id="ENSOSIP00000021718.1"/>
    </source>
</evidence>
<feature type="binding site" evidence="9">
    <location>
        <begin position="307"/>
        <end position="312"/>
    </location>
    <ligand>
        <name>ATP</name>
        <dbReference type="ChEBI" id="CHEBI:30616"/>
    </ligand>
</feature>
<keyword evidence="3 9" id="KW-0808">Transferase</keyword>
<dbReference type="GO" id="GO:0005524">
    <property type="term" value="F:ATP binding"/>
    <property type="evidence" value="ECO:0007669"/>
    <property type="project" value="UniProtKB-UniRule"/>
</dbReference>
<dbReference type="GO" id="GO:0004111">
    <property type="term" value="F:creatine kinase activity"/>
    <property type="evidence" value="ECO:0007669"/>
    <property type="project" value="UniProtKB-EC"/>
</dbReference>
<evidence type="ECO:0000256" key="8">
    <source>
        <dbReference type="PROSITE-ProRule" id="PRU00842"/>
    </source>
</evidence>
<feature type="binding site" evidence="9">
    <location>
        <begin position="279"/>
        <end position="283"/>
    </location>
    <ligand>
        <name>ATP</name>
        <dbReference type="ChEBI" id="CHEBI:30616"/>
    </ligand>
</feature>
<dbReference type="Gene3D" id="1.10.135.10">
    <property type="entry name" value="ATP:guanido phosphotransferase, N-terminal domain"/>
    <property type="match status" value="1"/>
</dbReference>
<dbReference type="CDD" id="cd00716">
    <property type="entry name" value="creatine_kinase_like"/>
    <property type="match status" value="1"/>
</dbReference>
<reference evidence="14" key="1">
    <citation type="submission" date="2025-08" db="UniProtKB">
        <authorList>
            <consortium name="Ensembl"/>
        </authorList>
    </citation>
    <scope>IDENTIFICATION</scope>
</reference>
<dbReference type="EC" id="2.7.3.2" evidence="2"/>
<feature type="compositionally biased region" description="Basic and acidic residues" evidence="11">
    <location>
        <begin position="96"/>
        <end position="110"/>
    </location>
</feature>
<feature type="binding site" evidence="9">
    <location>
        <position position="223"/>
    </location>
    <ligand>
        <name>ATP</name>
        <dbReference type="ChEBI" id="CHEBI:30616"/>
    </ligand>
</feature>
<evidence type="ECO:0000256" key="6">
    <source>
        <dbReference type="ARBA" id="ARBA00022840"/>
    </source>
</evidence>
<dbReference type="PROSITE" id="PS51509">
    <property type="entry name" value="PHOSPHAGEN_KINASE_N"/>
    <property type="match status" value="1"/>
</dbReference>
<accession>A0A8C7Y4P7</accession>
<comment type="similarity">
    <text evidence="1 8 10">Belongs to the ATP:guanido phosphotransferase family.</text>
</comment>
<sequence>MPFGNTHNQMKMNYSAEQEYPDLSKHNNHMAKVLTPAIYDRLRSKQTPSGFTLDDVIQTGVDNPGHPFIMTVGCVAGDEETYEVFKELLDPVIEDRHGGYKPSDKHKTDLNPDNLKGGDDLDPNYVLSSRVRTGRSIRGFCLPPHCSRGERRMVEKLSNEALDSLTGDLKGKYYALKNMTDDKPVSPLLLASGMARDWPDARGIWHNDNKTFLVWVNEEDHLRVISMQKGGNMKEVFNRFCTGLTKIESLFKEKGHEFMWNEHLGYVLTCPSNLGTGLRAGVHMKLPNMSKHAKFEEVLKRLRLQKRGTGGVDTAAVGGVFDISNADRLGFSEVELVQMVVDGVKLLTEMEKRLEKGQSIDDLIPAQK</sequence>
<dbReference type="InterPro" id="IPR036802">
    <property type="entry name" value="ATP-guanido_PTrfase_N_sf"/>
</dbReference>
<evidence type="ECO:0000259" key="12">
    <source>
        <dbReference type="PROSITE" id="PS51509"/>
    </source>
</evidence>
<organism evidence="14 15">
    <name type="scientific">Oryzias sinensis</name>
    <name type="common">Chinese medaka</name>
    <dbReference type="NCBI Taxonomy" id="183150"/>
    <lineage>
        <taxon>Eukaryota</taxon>
        <taxon>Metazoa</taxon>
        <taxon>Chordata</taxon>
        <taxon>Craniata</taxon>
        <taxon>Vertebrata</taxon>
        <taxon>Euteleostomi</taxon>
        <taxon>Actinopterygii</taxon>
        <taxon>Neopterygii</taxon>
        <taxon>Teleostei</taxon>
        <taxon>Neoteleostei</taxon>
        <taxon>Acanthomorphata</taxon>
        <taxon>Ovalentaria</taxon>
        <taxon>Atherinomorphae</taxon>
        <taxon>Beloniformes</taxon>
        <taxon>Adrianichthyidae</taxon>
        <taxon>Oryziinae</taxon>
        <taxon>Oryzias</taxon>
    </lineage>
</organism>
<dbReference type="Pfam" id="PF00217">
    <property type="entry name" value="ATP-gua_Ptrans"/>
    <property type="match status" value="1"/>
</dbReference>
<keyword evidence="6 9" id="KW-0067">ATP-binding</keyword>
<feature type="domain" description="Phosphagen kinase C-terminal" evidence="13">
    <location>
        <begin position="125"/>
        <end position="354"/>
    </location>
</feature>
<protein>
    <recommendedName>
        <fullName evidence="2">creatine kinase</fullName>
        <ecNumber evidence="2">2.7.3.2</ecNumber>
    </recommendedName>
</protein>
<dbReference type="SUPFAM" id="SSF48034">
    <property type="entry name" value="Guanido kinase N-terminal domain"/>
    <property type="match status" value="1"/>
</dbReference>
<dbReference type="SUPFAM" id="SSF55931">
    <property type="entry name" value="Glutamine synthetase/guanido kinase"/>
    <property type="match status" value="1"/>
</dbReference>
<dbReference type="InterPro" id="IPR022415">
    <property type="entry name" value="ATP-guanido_PTrfase_AS"/>
</dbReference>
<evidence type="ECO:0000256" key="1">
    <source>
        <dbReference type="ARBA" id="ARBA00006798"/>
    </source>
</evidence>
<dbReference type="PROSITE" id="PS51510">
    <property type="entry name" value="PHOSPHAGEN_KINASE_C"/>
    <property type="match status" value="1"/>
</dbReference>
<feature type="domain" description="Phosphagen kinase N-terminal" evidence="12">
    <location>
        <begin position="11"/>
        <end position="98"/>
    </location>
</feature>
<dbReference type="FunFam" id="1.10.135.10:FF:000001">
    <property type="entry name" value="Creatine kinase M-type"/>
    <property type="match status" value="1"/>
</dbReference>
<keyword evidence="15" id="KW-1185">Reference proteome</keyword>
<comment type="caution">
    <text evidence="9">Lacks conserved residue(s) required for the propagation of feature annotation.</text>
</comment>